<dbReference type="AlphaFoldDB" id="A0A9W7IK62"/>
<protein>
    <submittedName>
        <fullName evidence="1">Uncharacterized protein</fullName>
    </submittedName>
</protein>
<sequence length="78" mass="8427">MGRRPSDPEHSRFASLVLLLVTLFSCLLVYAVVSTLLNPTVNSSFESLESAASVDLGKKTGQCCRGIQNLELWSAAVK</sequence>
<organism evidence="1 2">
    <name type="scientific">Hibiscus trionum</name>
    <name type="common">Flower of an hour</name>
    <dbReference type="NCBI Taxonomy" id="183268"/>
    <lineage>
        <taxon>Eukaryota</taxon>
        <taxon>Viridiplantae</taxon>
        <taxon>Streptophyta</taxon>
        <taxon>Embryophyta</taxon>
        <taxon>Tracheophyta</taxon>
        <taxon>Spermatophyta</taxon>
        <taxon>Magnoliopsida</taxon>
        <taxon>eudicotyledons</taxon>
        <taxon>Gunneridae</taxon>
        <taxon>Pentapetalae</taxon>
        <taxon>rosids</taxon>
        <taxon>malvids</taxon>
        <taxon>Malvales</taxon>
        <taxon>Malvaceae</taxon>
        <taxon>Malvoideae</taxon>
        <taxon>Hibiscus</taxon>
    </lineage>
</organism>
<dbReference type="EMBL" id="BSYR01000027">
    <property type="protein sequence ID" value="GMI95633.1"/>
    <property type="molecule type" value="Genomic_DNA"/>
</dbReference>
<reference evidence="1" key="1">
    <citation type="submission" date="2023-05" db="EMBL/GenBank/DDBJ databases">
        <title>Genome and transcriptome analyses reveal genes involved in the formation of fine ridges on petal epidermal cells in Hibiscus trionum.</title>
        <authorList>
            <person name="Koshimizu S."/>
            <person name="Masuda S."/>
            <person name="Ishii T."/>
            <person name="Shirasu K."/>
            <person name="Hoshino A."/>
            <person name="Arita M."/>
        </authorList>
    </citation>
    <scope>NUCLEOTIDE SEQUENCE</scope>
    <source>
        <strain evidence="1">Hamamatsu line</strain>
    </source>
</reference>
<dbReference type="PANTHER" id="PTHR46873">
    <property type="entry name" value="EXPRESSED PROTEIN"/>
    <property type="match status" value="1"/>
</dbReference>
<dbReference type="PROSITE" id="PS51257">
    <property type="entry name" value="PROKAR_LIPOPROTEIN"/>
    <property type="match status" value="1"/>
</dbReference>
<evidence type="ECO:0000313" key="1">
    <source>
        <dbReference type="EMBL" id="GMI95633.1"/>
    </source>
</evidence>
<gene>
    <name evidence="1" type="ORF">HRI_003232600</name>
</gene>
<comment type="caution">
    <text evidence="1">The sequence shown here is derived from an EMBL/GenBank/DDBJ whole genome shotgun (WGS) entry which is preliminary data.</text>
</comment>
<accession>A0A9W7IK62</accession>
<evidence type="ECO:0000313" key="2">
    <source>
        <dbReference type="Proteomes" id="UP001165190"/>
    </source>
</evidence>
<proteinExistence type="predicted"/>
<keyword evidence="2" id="KW-1185">Reference proteome</keyword>
<dbReference type="Proteomes" id="UP001165190">
    <property type="component" value="Unassembled WGS sequence"/>
</dbReference>
<name>A0A9W7IK62_HIBTR</name>
<dbReference type="PANTHER" id="PTHR46873:SF1">
    <property type="entry name" value="EXPRESSED PROTEIN"/>
    <property type="match status" value="1"/>
</dbReference>